<feature type="compositionally biased region" description="Basic residues" evidence="1">
    <location>
        <begin position="84"/>
        <end position="95"/>
    </location>
</feature>
<feature type="region of interest" description="Disordered" evidence="1">
    <location>
        <begin position="69"/>
        <end position="95"/>
    </location>
</feature>
<dbReference type="AlphaFoldDB" id="A0AAP0KZL4"/>
<sequence length="178" mass="18747">MKIIDIQISGREAASAEPASSGGGEPAEPARAAAATKFEPLRRGCGPEARLGAAAARFRAMARLFQAAEARRPNSGGGGSERRIWRRGKRRRRIYGRGKRQRQWWCAARSMGQRNEHCDGAAVAHGLTGDGGGRDDDDDGGGAGPSSDGPAMAIFAWGSHMGRNGLQGRGGGGEQMIY</sequence>
<reference evidence="2 3" key="1">
    <citation type="submission" date="2024-01" db="EMBL/GenBank/DDBJ databases">
        <title>Genome assemblies of Stephania.</title>
        <authorList>
            <person name="Yang L."/>
        </authorList>
    </citation>
    <scope>NUCLEOTIDE SEQUENCE [LARGE SCALE GENOMIC DNA]</scope>
    <source>
        <strain evidence="2">YNDBR</strain>
        <tissue evidence="2">Leaf</tissue>
    </source>
</reference>
<organism evidence="2 3">
    <name type="scientific">Stephania yunnanensis</name>
    <dbReference type="NCBI Taxonomy" id="152371"/>
    <lineage>
        <taxon>Eukaryota</taxon>
        <taxon>Viridiplantae</taxon>
        <taxon>Streptophyta</taxon>
        <taxon>Embryophyta</taxon>
        <taxon>Tracheophyta</taxon>
        <taxon>Spermatophyta</taxon>
        <taxon>Magnoliopsida</taxon>
        <taxon>Ranunculales</taxon>
        <taxon>Menispermaceae</taxon>
        <taxon>Menispermoideae</taxon>
        <taxon>Cissampelideae</taxon>
        <taxon>Stephania</taxon>
    </lineage>
</organism>
<protein>
    <submittedName>
        <fullName evidence="2">Uncharacterized protein</fullName>
    </submittedName>
</protein>
<feature type="compositionally biased region" description="Low complexity" evidence="1">
    <location>
        <begin position="12"/>
        <end position="31"/>
    </location>
</feature>
<evidence type="ECO:0000313" key="3">
    <source>
        <dbReference type="Proteomes" id="UP001420932"/>
    </source>
</evidence>
<accession>A0AAP0KZL4</accession>
<gene>
    <name evidence="2" type="ORF">Syun_007098</name>
</gene>
<comment type="caution">
    <text evidence="2">The sequence shown here is derived from an EMBL/GenBank/DDBJ whole genome shotgun (WGS) entry which is preliminary data.</text>
</comment>
<dbReference type="EMBL" id="JBBNAF010000003">
    <property type="protein sequence ID" value="KAK9160757.1"/>
    <property type="molecule type" value="Genomic_DNA"/>
</dbReference>
<evidence type="ECO:0000256" key="1">
    <source>
        <dbReference type="SAM" id="MobiDB-lite"/>
    </source>
</evidence>
<dbReference type="Proteomes" id="UP001420932">
    <property type="component" value="Unassembled WGS sequence"/>
</dbReference>
<keyword evidence="3" id="KW-1185">Reference proteome</keyword>
<name>A0AAP0KZL4_9MAGN</name>
<proteinExistence type="predicted"/>
<evidence type="ECO:0000313" key="2">
    <source>
        <dbReference type="EMBL" id="KAK9160757.1"/>
    </source>
</evidence>
<feature type="region of interest" description="Disordered" evidence="1">
    <location>
        <begin position="1"/>
        <end position="31"/>
    </location>
</feature>
<feature type="region of interest" description="Disordered" evidence="1">
    <location>
        <begin position="126"/>
        <end position="153"/>
    </location>
</feature>